<dbReference type="RefSeq" id="WP_135525006.1">
    <property type="nucleotide sequence ID" value="NZ_SRLH01000001.1"/>
</dbReference>
<gene>
    <name evidence="1" type="ORF">E4635_02395</name>
</gene>
<dbReference type="OrthoDB" id="1163947at2"/>
<dbReference type="AlphaFoldDB" id="A0A4Z0LD27"/>
<dbReference type="EMBL" id="SRLH01000001">
    <property type="protein sequence ID" value="TGD59799.1"/>
    <property type="molecule type" value="Genomic_DNA"/>
</dbReference>
<reference evidence="1 2" key="1">
    <citation type="submission" date="2019-04" db="EMBL/GenBank/DDBJ databases">
        <title>Flavobacterium sp. strain DS2-A Genome sequencing and assembly.</title>
        <authorList>
            <person name="Kim I."/>
        </authorList>
    </citation>
    <scope>NUCLEOTIDE SEQUENCE [LARGE SCALE GENOMIC DNA]</scope>
    <source>
        <strain evidence="1 2">DS2-A</strain>
    </source>
</reference>
<name>A0A4Z0LD27_9FLAO</name>
<keyword evidence="2" id="KW-1185">Reference proteome</keyword>
<organism evidence="1 2">
    <name type="scientific">Flavobacterium humi</name>
    <dbReference type="NCBI Taxonomy" id="2562683"/>
    <lineage>
        <taxon>Bacteria</taxon>
        <taxon>Pseudomonadati</taxon>
        <taxon>Bacteroidota</taxon>
        <taxon>Flavobacteriia</taxon>
        <taxon>Flavobacteriales</taxon>
        <taxon>Flavobacteriaceae</taxon>
        <taxon>Flavobacterium</taxon>
    </lineage>
</organism>
<evidence type="ECO:0000313" key="2">
    <source>
        <dbReference type="Proteomes" id="UP000297407"/>
    </source>
</evidence>
<comment type="caution">
    <text evidence="1">The sequence shown here is derived from an EMBL/GenBank/DDBJ whole genome shotgun (WGS) entry which is preliminary data.</text>
</comment>
<sequence length="119" mass="14005">MNFFKNIFNKPKKKQPEDYFETTITEKFVRVEHPEREAEQIFWEDVNEIKFINTDQGPFAPDIWLALIGENSGCLIPHGSTGCEKVYDIVSKFENFNFENVIRSMSSCANEEFVVWKRT</sequence>
<proteinExistence type="predicted"/>
<dbReference type="Proteomes" id="UP000297407">
    <property type="component" value="Unassembled WGS sequence"/>
</dbReference>
<evidence type="ECO:0000313" key="1">
    <source>
        <dbReference type="EMBL" id="TGD59799.1"/>
    </source>
</evidence>
<accession>A0A4Z0LD27</accession>
<protein>
    <submittedName>
        <fullName evidence="1">Uncharacterized protein</fullName>
    </submittedName>
</protein>